<organism evidence="10 11">
    <name type="scientific">Komagataeibacter saccharivorans</name>
    <dbReference type="NCBI Taxonomy" id="265959"/>
    <lineage>
        <taxon>Bacteria</taxon>
        <taxon>Pseudomonadati</taxon>
        <taxon>Pseudomonadota</taxon>
        <taxon>Alphaproteobacteria</taxon>
        <taxon>Acetobacterales</taxon>
        <taxon>Acetobacteraceae</taxon>
        <taxon>Komagataeibacter</taxon>
    </lineage>
</organism>
<evidence type="ECO:0000256" key="6">
    <source>
        <dbReference type="ARBA" id="ARBA00022898"/>
    </source>
</evidence>
<dbReference type="EC" id="2.6.1.-" evidence="8"/>
<dbReference type="Pfam" id="PF00155">
    <property type="entry name" value="Aminotran_1_2"/>
    <property type="match status" value="1"/>
</dbReference>
<dbReference type="GO" id="GO:0004069">
    <property type="term" value="F:L-aspartate:2-oxoglutarate aminotransferase activity"/>
    <property type="evidence" value="ECO:0007669"/>
    <property type="project" value="UniProtKB-EC"/>
</dbReference>
<dbReference type="Gene3D" id="3.40.640.10">
    <property type="entry name" value="Type I PLP-dependent aspartate aminotransferase-like (Major domain)"/>
    <property type="match status" value="1"/>
</dbReference>
<dbReference type="AlphaFoldDB" id="A0A347WFF7"/>
<evidence type="ECO:0000256" key="2">
    <source>
        <dbReference type="ARBA" id="ARBA00007441"/>
    </source>
</evidence>
<sequence>MRFENRRASSIQLSASMVVSMAARALRAQGRQIVDLSLGEPDFNTPDNVIEAAIRAMRDGVTHYTGPSGLPQLREAIVAKLARENGLDYTPEQISIGVGAKQILFNLFMGVLESGDEVIIPAPFWVSYRDMVEFNGGRAVVLPCGLESGFRLTPSQLAAAITPATRWVMLNTPSNPSGAVYSRAELQALGQVLAAHPQIGIISDEIYEHILFGDTPFVSFAAACPELKDRTILINGVSKAYAMTGWRLGYAAAPPGFARMLNKMESQVSTCPSSISQVAAAEAMNGPQDFLHMAGAAYARRLAIVMEGLAGIEGLKVCKPAGAFYVFPECSAFIGRRTPDGRRIENDVMLAEYLLHEGGVATVPGAAFGLEPYIRLSFATSEEQLRIAMAAMTRTLGLLEQE</sequence>
<dbReference type="CDD" id="cd00609">
    <property type="entry name" value="AAT_like"/>
    <property type="match status" value="1"/>
</dbReference>
<name>A0A347WFF7_9PROT</name>
<gene>
    <name evidence="10" type="ORF">CD178_02854</name>
</gene>
<comment type="subunit">
    <text evidence="3">Homodimer.</text>
</comment>
<accession>A0A347WFF7</accession>
<comment type="catalytic activity">
    <reaction evidence="7">
        <text>L-aspartate + 2-oxoglutarate = oxaloacetate + L-glutamate</text>
        <dbReference type="Rhea" id="RHEA:21824"/>
        <dbReference type="ChEBI" id="CHEBI:16452"/>
        <dbReference type="ChEBI" id="CHEBI:16810"/>
        <dbReference type="ChEBI" id="CHEBI:29985"/>
        <dbReference type="ChEBI" id="CHEBI:29991"/>
        <dbReference type="EC" id="2.6.1.1"/>
    </reaction>
</comment>
<evidence type="ECO:0000256" key="8">
    <source>
        <dbReference type="RuleBase" id="RU000481"/>
    </source>
</evidence>
<dbReference type="InterPro" id="IPR050596">
    <property type="entry name" value="AspAT/PAT-like"/>
</dbReference>
<protein>
    <recommendedName>
        <fullName evidence="8">Aminotransferase</fullName>
        <ecNumber evidence="8">2.6.1.-</ecNumber>
    </recommendedName>
</protein>
<comment type="similarity">
    <text evidence="2 8">Belongs to the class-I pyridoxal-phosphate-dependent aminotransferase family.</text>
</comment>
<dbReference type="InterPro" id="IPR004838">
    <property type="entry name" value="NHTrfase_class1_PyrdxlP-BS"/>
</dbReference>
<dbReference type="OrthoDB" id="9763453at2"/>
<dbReference type="InterPro" id="IPR004839">
    <property type="entry name" value="Aminotransferase_I/II_large"/>
</dbReference>
<dbReference type="InterPro" id="IPR015424">
    <property type="entry name" value="PyrdxlP-dep_Trfase"/>
</dbReference>
<evidence type="ECO:0000256" key="5">
    <source>
        <dbReference type="ARBA" id="ARBA00022679"/>
    </source>
</evidence>
<dbReference type="SUPFAM" id="SSF53383">
    <property type="entry name" value="PLP-dependent transferases"/>
    <property type="match status" value="1"/>
</dbReference>
<dbReference type="GO" id="GO:0006520">
    <property type="term" value="P:amino acid metabolic process"/>
    <property type="evidence" value="ECO:0007669"/>
    <property type="project" value="InterPro"/>
</dbReference>
<dbReference type="PANTHER" id="PTHR46383">
    <property type="entry name" value="ASPARTATE AMINOTRANSFERASE"/>
    <property type="match status" value="1"/>
</dbReference>
<reference evidence="10 11" key="1">
    <citation type="submission" date="2017-08" db="EMBL/GenBank/DDBJ databases">
        <title>Complete genome sequence of Gluconacetobacter saccharivorans CV1 isolated from Fermented Vinegar.</title>
        <authorList>
            <person name="Kim S.-Y."/>
        </authorList>
    </citation>
    <scope>NUCLEOTIDE SEQUENCE [LARGE SCALE GENOMIC DNA]</scope>
    <source>
        <strain evidence="10 11">CV1</strain>
    </source>
</reference>
<dbReference type="Gene3D" id="3.90.1150.10">
    <property type="entry name" value="Aspartate Aminotransferase, domain 1"/>
    <property type="match status" value="1"/>
</dbReference>
<keyword evidence="11" id="KW-1185">Reference proteome</keyword>
<dbReference type="GO" id="GO:0030170">
    <property type="term" value="F:pyridoxal phosphate binding"/>
    <property type="evidence" value="ECO:0007669"/>
    <property type="project" value="InterPro"/>
</dbReference>
<keyword evidence="6" id="KW-0663">Pyridoxal phosphate</keyword>
<evidence type="ECO:0000256" key="1">
    <source>
        <dbReference type="ARBA" id="ARBA00001933"/>
    </source>
</evidence>
<dbReference type="PANTHER" id="PTHR46383:SF1">
    <property type="entry name" value="ASPARTATE AMINOTRANSFERASE"/>
    <property type="match status" value="1"/>
</dbReference>
<evidence type="ECO:0000256" key="4">
    <source>
        <dbReference type="ARBA" id="ARBA00022576"/>
    </source>
</evidence>
<dbReference type="InterPro" id="IPR015422">
    <property type="entry name" value="PyrdxlP-dep_Trfase_small"/>
</dbReference>
<comment type="cofactor">
    <cofactor evidence="1 8">
        <name>pyridoxal 5'-phosphate</name>
        <dbReference type="ChEBI" id="CHEBI:597326"/>
    </cofactor>
</comment>
<keyword evidence="4 8" id="KW-0032">Aminotransferase</keyword>
<proteinExistence type="inferred from homology"/>
<feature type="domain" description="Aminotransferase class I/classII large" evidence="9">
    <location>
        <begin position="32"/>
        <end position="391"/>
    </location>
</feature>
<dbReference type="FunFam" id="3.40.640.10:FF:000033">
    <property type="entry name" value="Aspartate aminotransferase"/>
    <property type="match status" value="1"/>
</dbReference>
<dbReference type="PROSITE" id="PS00105">
    <property type="entry name" value="AA_TRANSFER_CLASS_1"/>
    <property type="match status" value="1"/>
</dbReference>
<evidence type="ECO:0000256" key="3">
    <source>
        <dbReference type="ARBA" id="ARBA00011738"/>
    </source>
</evidence>
<dbReference type="KEGG" id="ksc:CD178_02854"/>
<dbReference type="Proteomes" id="UP000264120">
    <property type="component" value="Chromosome"/>
</dbReference>
<keyword evidence="5 8" id="KW-0808">Transferase</keyword>
<evidence type="ECO:0000259" key="9">
    <source>
        <dbReference type="Pfam" id="PF00155"/>
    </source>
</evidence>
<dbReference type="RefSeq" id="WP_102323982.1">
    <property type="nucleotide sequence ID" value="NZ_CP023036.1"/>
</dbReference>
<evidence type="ECO:0000256" key="7">
    <source>
        <dbReference type="ARBA" id="ARBA00049185"/>
    </source>
</evidence>
<evidence type="ECO:0000313" key="11">
    <source>
        <dbReference type="Proteomes" id="UP000264120"/>
    </source>
</evidence>
<evidence type="ECO:0000313" key="10">
    <source>
        <dbReference type="EMBL" id="AXY23600.1"/>
    </source>
</evidence>
<dbReference type="InterPro" id="IPR015421">
    <property type="entry name" value="PyrdxlP-dep_Trfase_major"/>
</dbReference>
<dbReference type="EMBL" id="CP023036">
    <property type="protein sequence ID" value="AXY23600.1"/>
    <property type="molecule type" value="Genomic_DNA"/>
</dbReference>